<dbReference type="AlphaFoldDB" id="A0A1G7CKI7"/>
<evidence type="ECO:0008006" key="4">
    <source>
        <dbReference type="Google" id="ProtNLM"/>
    </source>
</evidence>
<feature type="chain" id="PRO_5011437826" description="Lipid A deacylase LpxR family protein" evidence="1">
    <location>
        <begin position="26"/>
        <end position="332"/>
    </location>
</feature>
<name>A0A1G7CKI7_9PROT</name>
<organism evidence="2 3">
    <name type="scientific">Rhodospira trueperi</name>
    <dbReference type="NCBI Taxonomy" id="69960"/>
    <lineage>
        <taxon>Bacteria</taxon>
        <taxon>Pseudomonadati</taxon>
        <taxon>Pseudomonadota</taxon>
        <taxon>Alphaproteobacteria</taxon>
        <taxon>Rhodospirillales</taxon>
        <taxon>Rhodospirillaceae</taxon>
        <taxon>Rhodospira</taxon>
    </lineage>
</organism>
<gene>
    <name evidence="2" type="ORF">SAMN05421720_106116</name>
</gene>
<dbReference type="Gene3D" id="2.40.128.140">
    <property type="entry name" value="Outer membrane protein"/>
    <property type="match status" value="1"/>
</dbReference>
<proteinExistence type="predicted"/>
<evidence type="ECO:0000313" key="3">
    <source>
        <dbReference type="Proteomes" id="UP000199412"/>
    </source>
</evidence>
<evidence type="ECO:0000313" key="2">
    <source>
        <dbReference type="EMBL" id="SDE39751.1"/>
    </source>
</evidence>
<dbReference type="STRING" id="69960.SAMN05421720_106116"/>
<keyword evidence="1" id="KW-0732">Signal</keyword>
<keyword evidence="3" id="KW-1185">Reference proteome</keyword>
<protein>
    <recommendedName>
        <fullName evidence="4">Lipid A deacylase LpxR family protein</fullName>
    </recommendedName>
</protein>
<evidence type="ECO:0000256" key="1">
    <source>
        <dbReference type="SAM" id="SignalP"/>
    </source>
</evidence>
<dbReference type="EMBL" id="FNAP01000006">
    <property type="protein sequence ID" value="SDE39751.1"/>
    <property type="molecule type" value="Genomic_DNA"/>
</dbReference>
<feature type="signal peptide" evidence="1">
    <location>
        <begin position="1"/>
        <end position="25"/>
    </location>
</feature>
<dbReference type="Pfam" id="PF09982">
    <property type="entry name" value="LpxR"/>
    <property type="match status" value="1"/>
</dbReference>
<accession>A0A1G7CKI7</accession>
<dbReference type="Proteomes" id="UP000199412">
    <property type="component" value="Unassembled WGS sequence"/>
</dbReference>
<sequence>MPWFSTLRVLSLIGLGLGLAAPAFADAGDDGAIVTFQLENDSFANTDRNYTNGVVIGYSPAMRDTPWADDLAAFLPLMSAYGRERVLFSLGQTMFTPSDITIREPQPDEHPWAGFLFGSMELFSEAEHHLDQMSLTVGMVGPAAQAGITQTIVHDIMHVARPRGWDNQLDNEPVVNLGYKRSWPGAARAEPLGLEMDLTPHVGAAFGNAYIHANAGAMVRLGQSLRVDAGPPLIGPSRPGTAVFDPGADDGWYVFAGIEGRAVARDIFLDGNTFGDGSPRVDKNPLVGEVRAGVQFFFNNVRVGYTHVLGTKTFDTQNGLTNHGAVSIAIGF</sequence>
<dbReference type="RefSeq" id="WP_176793552.1">
    <property type="nucleotide sequence ID" value="NZ_FNAP01000006.1"/>
</dbReference>
<dbReference type="InterPro" id="IPR018707">
    <property type="entry name" value="LpxR"/>
</dbReference>
<dbReference type="InterPro" id="IPR037107">
    <property type="entry name" value="Put_OMP_sf"/>
</dbReference>
<reference evidence="2 3" key="1">
    <citation type="submission" date="2016-10" db="EMBL/GenBank/DDBJ databases">
        <authorList>
            <person name="de Groot N.N."/>
        </authorList>
    </citation>
    <scope>NUCLEOTIDE SEQUENCE [LARGE SCALE GENOMIC DNA]</scope>
    <source>
        <strain evidence="2 3">ATCC 700224</strain>
    </source>
</reference>